<dbReference type="UniPathway" id="UPA00138"/>
<feature type="binding site" evidence="12">
    <location>
        <position position="162"/>
    </location>
    <ligand>
        <name>substrate</name>
    </ligand>
</feature>
<organism evidence="15">
    <name type="scientific">Heliothis virescens</name>
    <name type="common">Tobacco budworm moth</name>
    <dbReference type="NCBI Taxonomy" id="7102"/>
    <lineage>
        <taxon>Eukaryota</taxon>
        <taxon>Metazoa</taxon>
        <taxon>Ecdysozoa</taxon>
        <taxon>Arthropoda</taxon>
        <taxon>Hexapoda</taxon>
        <taxon>Insecta</taxon>
        <taxon>Pterygota</taxon>
        <taxon>Neoptera</taxon>
        <taxon>Endopterygota</taxon>
        <taxon>Lepidoptera</taxon>
        <taxon>Glossata</taxon>
        <taxon>Ditrysia</taxon>
        <taxon>Noctuoidea</taxon>
        <taxon>Noctuidae</taxon>
        <taxon>Heliothinae</taxon>
        <taxon>Heliothis</taxon>
    </lineage>
</organism>
<keyword evidence="10 13" id="KW-0472">Membrane</keyword>
<evidence type="ECO:0000259" key="14">
    <source>
        <dbReference type="SMART" id="SM00014"/>
    </source>
</evidence>
<evidence type="ECO:0000256" key="1">
    <source>
        <dbReference type="ARBA" id="ARBA00004477"/>
    </source>
</evidence>
<dbReference type="InterPro" id="IPR016275">
    <property type="entry name" value="Glucose-6-phosphatase"/>
</dbReference>
<dbReference type="GO" id="GO:0005789">
    <property type="term" value="C:endoplasmic reticulum membrane"/>
    <property type="evidence" value="ECO:0007669"/>
    <property type="project" value="UniProtKB-SubCell"/>
</dbReference>
<dbReference type="EMBL" id="NWSH01000933">
    <property type="protein sequence ID" value="PCG73498.1"/>
    <property type="molecule type" value="Genomic_DNA"/>
</dbReference>
<comment type="pathway">
    <text evidence="2">Carbohydrate biosynthesis; gluconeogenesis.</text>
</comment>
<comment type="subcellular location">
    <subcellularLocation>
        <location evidence="1">Endoplasmic reticulum membrane</location>
        <topology evidence="1">Multi-pass membrane protein</topology>
    </subcellularLocation>
</comment>
<keyword evidence="6 13" id="KW-0812">Transmembrane</keyword>
<evidence type="ECO:0000256" key="9">
    <source>
        <dbReference type="ARBA" id="ARBA00022989"/>
    </source>
</evidence>
<feature type="transmembrane region" description="Helical" evidence="13">
    <location>
        <begin position="41"/>
        <end position="67"/>
    </location>
</feature>
<comment type="similarity">
    <text evidence="3">Belongs to the glucose-6-phosphatase family.</text>
</comment>
<feature type="domain" description="Phosphatidic acid phosphatase type 2/haloperoxidase" evidence="14">
    <location>
        <begin position="55"/>
        <end position="188"/>
    </location>
</feature>
<dbReference type="Pfam" id="PF01569">
    <property type="entry name" value="PAP2"/>
    <property type="match status" value="1"/>
</dbReference>
<evidence type="ECO:0000256" key="12">
    <source>
        <dbReference type="PIRSR" id="PIRSR000905-2"/>
    </source>
</evidence>
<dbReference type="AlphaFoldDB" id="A0A2A4JP68"/>
<dbReference type="InterPro" id="IPR036938">
    <property type="entry name" value="PAP2/HPO_sf"/>
</dbReference>
<dbReference type="GO" id="GO:0051156">
    <property type="term" value="P:glucose 6-phosphate metabolic process"/>
    <property type="evidence" value="ECO:0007669"/>
    <property type="project" value="TreeGrafter"/>
</dbReference>
<name>A0A2A4JP68_HELVI</name>
<feature type="transmembrane region" description="Helical" evidence="13">
    <location>
        <begin position="145"/>
        <end position="165"/>
    </location>
</feature>
<keyword evidence="5" id="KW-0312">Gluconeogenesis</keyword>
<dbReference type="PANTHER" id="PTHR12591">
    <property type="entry name" value="GLUCOSE-6-PHOSPHATASE"/>
    <property type="match status" value="1"/>
</dbReference>
<feature type="active site" description="Nucleophile" evidence="11">
    <location>
        <position position="168"/>
    </location>
</feature>
<feature type="transmembrane region" description="Helical" evidence="13">
    <location>
        <begin position="263"/>
        <end position="284"/>
    </location>
</feature>
<feature type="transmembrane region" description="Helical" evidence="13">
    <location>
        <begin position="115"/>
        <end position="133"/>
    </location>
</feature>
<sequence>MEQIYALGVTCIEYVQYWFADHEGFFELVNNLCDPQLMVDYLFPVMSILDSVFGAQLLLCLAFGGWLNAVMKWWLLEDRPYWWVQETTFYTEDKPILRQTLQTCETGPGCPSGHSTTAAMMLMLSLMWLSHVMHDRKCYVWWWKYLMYPLCVAALTSVVLARMFIATHFPHQCLMGALIGSFLAPALCIYVTDPFIWQYGFHTAYSPRRAVAWHAVSAAAAILIAAVTYLALTRYGWDPHWTVKLAFRWCENPESIRVSTTPMYALVHSTGSLMGWALCVTPAVAEYRHYTKERSIIISIFTTIIFLMGYQHIQDNMCKADAIRFYAMQFVLAGLKPMLLLRVMPAVSMWPFSSKTKVD</sequence>
<keyword evidence="9 13" id="KW-1133">Transmembrane helix</keyword>
<dbReference type="SMART" id="SM00014">
    <property type="entry name" value="acidPPc"/>
    <property type="match status" value="1"/>
</dbReference>
<evidence type="ECO:0000256" key="10">
    <source>
        <dbReference type="ARBA" id="ARBA00023136"/>
    </source>
</evidence>
<keyword evidence="7" id="KW-0378">Hydrolase</keyword>
<feature type="binding site" evidence="12">
    <location>
        <position position="79"/>
    </location>
    <ligand>
        <name>substrate</name>
    </ligand>
</feature>
<dbReference type="Gene3D" id="1.20.144.10">
    <property type="entry name" value="Phosphatidic acid phosphatase type 2/haloperoxidase"/>
    <property type="match status" value="1"/>
</dbReference>
<dbReference type="GO" id="GO:0006094">
    <property type="term" value="P:gluconeogenesis"/>
    <property type="evidence" value="ECO:0007669"/>
    <property type="project" value="UniProtKB-UniPathway"/>
</dbReference>
<dbReference type="GO" id="GO:0004346">
    <property type="term" value="F:glucose-6-phosphatase activity"/>
    <property type="evidence" value="ECO:0007669"/>
    <property type="project" value="UniProtKB-EC"/>
</dbReference>
<evidence type="ECO:0000256" key="11">
    <source>
        <dbReference type="PIRSR" id="PIRSR000905-1"/>
    </source>
</evidence>
<evidence type="ECO:0000256" key="2">
    <source>
        <dbReference type="ARBA" id="ARBA00004742"/>
    </source>
</evidence>
<dbReference type="STRING" id="7102.A0A2A4JP68"/>
<dbReference type="EC" id="3.1.3.9" evidence="4"/>
<evidence type="ECO:0000256" key="7">
    <source>
        <dbReference type="ARBA" id="ARBA00022801"/>
    </source>
</evidence>
<keyword evidence="8" id="KW-0256">Endoplasmic reticulum</keyword>
<reference evidence="15" key="1">
    <citation type="submission" date="2017-09" db="EMBL/GenBank/DDBJ databases">
        <title>Contemporary evolution of a Lepidopteran species, Heliothis virescens, in response to modern agricultural practices.</title>
        <authorList>
            <person name="Fritz M.L."/>
            <person name="Deyonke A.M."/>
            <person name="Papanicolaou A."/>
            <person name="Micinski S."/>
            <person name="Westbrook J."/>
            <person name="Gould F."/>
        </authorList>
    </citation>
    <scope>NUCLEOTIDE SEQUENCE [LARGE SCALE GENOMIC DNA]</scope>
    <source>
        <strain evidence="15">HvINT-</strain>
        <tissue evidence="15">Whole body</tissue>
    </source>
</reference>
<dbReference type="PIRSF" id="PIRSF000905">
    <property type="entry name" value="Glucose-6-phosphatase"/>
    <property type="match status" value="1"/>
</dbReference>
<evidence type="ECO:0000313" key="15">
    <source>
        <dbReference type="EMBL" id="PCG73498.1"/>
    </source>
</evidence>
<feature type="transmembrane region" description="Helical" evidence="13">
    <location>
        <begin position="296"/>
        <end position="313"/>
    </location>
</feature>
<evidence type="ECO:0000256" key="4">
    <source>
        <dbReference type="ARBA" id="ARBA00012634"/>
    </source>
</evidence>
<evidence type="ECO:0000256" key="5">
    <source>
        <dbReference type="ARBA" id="ARBA00022432"/>
    </source>
</evidence>
<feature type="transmembrane region" description="Helical" evidence="13">
    <location>
        <begin position="325"/>
        <end position="347"/>
    </location>
</feature>
<accession>A0A2A4JP68</accession>
<dbReference type="PANTHER" id="PTHR12591:SF0">
    <property type="entry name" value="FI19814P1"/>
    <property type="match status" value="1"/>
</dbReference>
<dbReference type="InterPro" id="IPR000326">
    <property type="entry name" value="PAP2/HPO"/>
</dbReference>
<evidence type="ECO:0000256" key="13">
    <source>
        <dbReference type="SAM" id="Phobius"/>
    </source>
</evidence>
<protein>
    <recommendedName>
        <fullName evidence="4">glucose-6-phosphatase</fullName>
        <ecNumber evidence="4">3.1.3.9</ecNumber>
    </recommendedName>
</protein>
<gene>
    <name evidence="15" type="ORF">B5V51_14770</name>
</gene>
<evidence type="ECO:0000256" key="6">
    <source>
        <dbReference type="ARBA" id="ARBA00022692"/>
    </source>
</evidence>
<dbReference type="SUPFAM" id="SSF48317">
    <property type="entry name" value="Acid phosphatase/Vanadium-dependent haloperoxidase"/>
    <property type="match status" value="1"/>
</dbReference>
<feature type="transmembrane region" description="Helical" evidence="13">
    <location>
        <begin position="211"/>
        <end position="232"/>
    </location>
</feature>
<proteinExistence type="inferred from homology"/>
<feature type="transmembrane region" description="Helical" evidence="13">
    <location>
        <begin position="177"/>
        <end position="199"/>
    </location>
</feature>
<feature type="active site" description="Proton donor" evidence="11">
    <location>
        <position position="114"/>
    </location>
</feature>
<evidence type="ECO:0000256" key="3">
    <source>
        <dbReference type="ARBA" id="ARBA00009266"/>
    </source>
</evidence>
<evidence type="ECO:0000256" key="8">
    <source>
        <dbReference type="ARBA" id="ARBA00022824"/>
    </source>
</evidence>
<comment type="caution">
    <text evidence="15">The sequence shown here is derived from an EMBL/GenBank/DDBJ whole genome shotgun (WGS) entry which is preliminary data.</text>
</comment>